<protein>
    <submittedName>
        <fullName evidence="2">Uncharacterized protein</fullName>
    </submittedName>
</protein>
<evidence type="ECO:0000313" key="2">
    <source>
        <dbReference type="EMBL" id="GGO97250.1"/>
    </source>
</evidence>
<accession>A0A918E0I6</accession>
<dbReference type="AlphaFoldDB" id="A0A918E0I6"/>
<dbReference type="Proteomes" id="UP000641932">
    <property type="component" value="Unassembled WGS sequence"/>
</dbReference>
<sequence length="86" mass="9041">MVPTVHGARTLGVPTRGSHTPQQVQSGPILLDRHIGTLPKAARDLVARQLPQWGLSALVEGARTVAGELVANAVENKSRAGLSVFL</sequence>
<organism evidence="2 3">
    <name type="scientific">Wenjunlia tyrosinilytica</name>
    <dbReference type="NCBI Taxonomy" id="1544741"/>
    <lineage>
        <taxon>Bacteria</taxon>
        <taxon>Bacillati</taxon>
        <taxon>Actinomycetota</taxon>
        <taxon>Actinomycetes</taxon>
        <taxon>Kitasatosporales</taxon>
        <taxon>Streptomycetaceae</taxon>
        <taxon>Wenjunlia</taxon>
    </lineage>
</organism>
<keyword evidence="3" id="KW-1185">Reference proteome</keyword>
<reference evidence="2" key="1">
    <citation type="journal article" date="2014" name="Int. J. Syst. Evol. Microbiol.">
        <title>Complete genome sequence of Corynebacterium casei LMG S-19264T (=DSM 44701T), isolated from a smear-ripened cheese.</title>
        <authorList>
            <consortium name="US DOE Joint Genome Institute (JGI-PGF)"/>
            <person name="Walter F."/>
            <person name="Albersmeier A."/>
            <person name="Kalinowski J."/>
            <person name="Ruckert C."/>
        </authorList>
    </citation>
    <scope>NUCLEOTIDE SEQUENCE</scope>
    <source>
        <strain evidence="2">CGMCC 4.7201</strain>
    </source>
</reference>
<dbReference type="EMBL" id="BMMS01000032">
    <property type="protein sequence ID" value="GGO97250.1"/>
    <property type="molecule type" value="Genomic_DNA"/>
</dbReference>
<feature type="region of interest" description="Disordered" evidence="1">
    <location>
        <begin position="1"/>
        <end position="24"/>
    </location>
</feature>
<name>A0A918E0I6_9ACTN</name>
<gene>
    <name evidence="2" type="ORF">GCM10012280_58640</name>
</gene>
<comment type="caution">
    <text evidence="2">The sequence shown here is derived from an EMBL/GenBank/DDBJ whole genome shotgun (WGS) entry which is preliminary data.</text>
</comment>
<evidence type="ECO:0000313" key="3">
    <source>
        <dbReference type="Proteomes" id="UP000641932"/>
    </source>
</evidence>
<evidence type="ECO:0000256" key="1">
    <source>
        <dbReference type="SAM" id="MobiDB-lite"/>
    </source>
</evidence>
<proteinExistence type="predicted"/>
<reference evidence="2" key="2">
    <citation type="submission" date="2020-09" db="EMBL/GenBank/DDBJ databases">
        <authorList>
            <person name="Sun Q."/>
            <person name="Zhou Y."/>
        </authorList>
    </citation>
    <scope>NUCLEOTIDE SEQUENCE</scope>
    <source>
        <strain evidence="2">CGMCC 4.7201</strain>
    </source>
</reference>